<organism evidence="1 2">
    <name type="scientific">Phytophthora megakarya</name>
    <dbReference type="NCBI Taxonomy" id="4795"/>
    <lineage>
        <taxon>Eukaryota</taxon>
        <taxon>Sar</taxon>
        <taxon>Stramenopiles</taxon>
        <taxon>Oomycota</taxon>
        <taxon>Peronosporomycetes</taxon>
        <taxon>Peronosporales</taxon>
        <taxon>Peronosporaceae</taxon>
        <taxon>Phytophthora</taxon>
    </lineage>
</organism>
<dbReference type="AlphaFoldDB" id="A0A225W4P8"/>
<comment type="caution">
    <text evidence="1">The sequence shown here is derived from an EMBL/GenBank/DDBJ whole genome shotgun (WGS) entry which is preliminary data.</text>
</comment>
<gene>
    <name evidence="1" type="ORF">PHMEG_00014504</name>
</gene>
<dbReference type="EMBL" id="NBNE01001872">
    <property type="protein sequence ID" value="OWZ12354.1"/>
    <property type="molecule type" value="Genomic_DNA"/>
</dbReference>
<dbReference type="OrthoDB" id="77432at2759"/>
<evidence type="ECO:0008006" key="3">
    <source>
        <dbReference type="Google" id="ProtNLM"/>
    </source>
</evidence>
<keyword evidence="2" id="KW-1185">Reference proteome</keyword>
<evidence type="ECO:0000313" key="1">
    <source>
        <dbReference type="EMBL" id="OWZ12354.1"/>
    </source>
</evidence>
<protein>
    <recommendedName>
        <fullName evidence="3">Core-binding (CB) domain-containing protein</fullName>
    </recommendedName>
</protein>
<dbReference type="Proteomes" id="UP000198211">
    <property type="component" value="Unassembled WGS sequence"/>
</dbReference>
<accession>A0A225W4P8</accession>
<evidence type="ECO:0000313" key="2">
    <source>
        <dbReference type="Proteomes" id="UP000198211"/>
    </source>
</evidence>
<name>A0A225W4P8_9STRA</name>
<proteinExistence type="predicted"/>
<sequence>MTTYELDDYWFGLYVVKHVKSYPDCCFSKSRPYFRGYSPDNIFAESRFQIVAMTFVILVLSNRKLSNLRYGLHVIGQNLGAAELVPYIQSHSVPDAKTIRDACISTETRKKYNGNINGIKRWIRNELSKEDSNTDRFFDETDDINLMEFTPGFFEKFLVYKRSIARSVTLSGYRSAIKDLYRLNRIALPLFSGLKRLEADQNQSSSPKTSGNNHLLTRSTKHCWNLMCRSVSVQNLQTQHLSANDDSVETIFSRQRPIKRAQGHLTLGIFMRIHLIRQHAG</sequence>
<reference evidence="2" key="1">
    <citation type="submission" date="2017-03" db="EMBL/GenBank/DDBJ databases">
        <title>Phytopthora megakarya and P. palmivora, two closely related causual agents of cacao black pod achieved similar genome size and gene model numbers by different mechanisms.</title>
        <authorList>
            <person name="Ali S."/>
            <person name="Shao J."/>
            <person name="Larry D.J."/>
            <person name="Kronmiller B."/>
            <person name="Shen D."/>
            <person name="Strem M.D."/>
            <person name="Melnick R.L."/>
            <person name="Guiltinan M.J."/>
            <person name="Tyler B.M."/>
            <person name="Meinhardt L.W."/>
            <person name="Bailey B.A."/>
        </authorList>
    </citation>
    <scope>NUCLEOTIDE SEQUENCE [LARGE SCALE GENOMIC DNA]</scope>
    <source>
        <strain evidence="2">zdho120</strain>
    </source>
</reference>